<dbReference type="Proteomes" id="UP000198629">
    <property type="component" value="Unassembled WGS sequence"/>
</dbReference>
<evidence type="ECO:0000256" key="1">
    <source>
        <dbReference type="ARBA" id="ARBA00005322"/>
    </source>
</evidence>
<proteinExistence type="inferred from homology"/>
<name>A0A1G8ZBI8_9PROT</name>
<evidence type="ECO:0000259" key="10">
    <source>
        <dbReference type="Pfam" id="PF04316"/>
    </source>
</evidence>
<dbReference type="AlphaFoldDB" id="A0A1G8ZBI8"/>
<sequence>MNISDSIKKLGTTGVDKTALDKNAGSNRSDKAGAATSQQPGTDNVTLSAASVQLQSLESGLASGEVFDANKVDEIKAAIARGDFSVDTAKVADGLLQTVKDLIQPNKG</sequence>
<dbReference type="STRING" id="492660.SAMN05192566_0197"/>
<keyword evidence="3" id="KW-0678">Repressor</keyword>
<evidence type="ECO:0000313" key="11">
    <source>
        <dbReference type="EMBL" id="SDK12313.1"/>
    </source>
</evidence>
<gene>
    <name evidence="11" type="ORF">SAMN05192566_0197</name>
</gene>
<keyword evidence="6" id="KW-0804">Transcription</keyword>
<organism evidence="11 12">
    <name type="scientific">Methylophilus rhizosphaerae</name>
    <dbReference type="NCBI Taxonomy" id="492660"/>
    <lineage>
        <taxon>Bacteria</taxon>
        <taxon>Pseudomonadati</taxon>
        <taxon>Pseudomonadota</taxon>
        <taxon>Betaproteobacteria</taxon>
        <taxon>Nitrosomonadales</taxon>
        <taxon>Methylophilaceae</taxon>
        <taxon>Methylophilus</taxon>
    </lineage>
</organism>
<evidence type="ECO:0000256" key="2">
    <source>
        <dbReference type="ARBA" id="ARBA00017823"/>
    </source>
</evidence>
<evidence type="ECO:0000313" key="12">
    <source>
        <dbReference type="Proteomes" id="UP000198629"/>
    </source>
</evidence>
<keyword evidence="5" id="KW-0805">Transcription regulation</keyword>
<feature type="region of interest" description="Disordered" evidence="9">
    <location>
        <begin position="17"/>
        <end position="43"/>
    </location>
</feature>
<dbReference type="InterPro" id="IPR031316">
    <property type="entry name" value="FlgM_C"/>
</dbReference>
<keyword evidence="4" id="KW-1005">Bacterial flagellum biogenesis</keyword>
<dbReference type="SUPFAM" id="SSF101498">
    <property type="entry name" value="Anti-sigma factor FlgM"/>
    <property type="match status" value="1"/>
</dbReference>
<accession>A0A1G8ZBI8</accession>
<dbReference type="Pfam" id="PF04316">
    <property type="entry name" value="FlgM"/>
    <property type="match status" value="1"/>
</dbReference>
<feature type="domain" description="Anti-sigma-28 factor FlgM C-terminal" evidence="10">
    <location>
        <begin position="43"/>
        <end position="97"/>
    </location>
</feature>
<keyword evidence="12" id="KW-1185">Reference proteome</keyword>
<evidence type="ECO:0000256" key="3">
    <source>
        <dbReference type="ARBA" id="ARBA00022491"/>
    </source>
</evidence>
<evidence type="ECO:0000256" key="4">
    <source>
        <dbReference type="ARBA" id="ARBA00022795"/>
    </source>
</evidence>
<evidence type="ECO:0000256" key="7">
    <source>
        <dbReference type="ARBA" id="ARBA00024739"/>
    </source>
</evidence>
<dbReference type="GO" id="GO:0045892">
    <property type="term" value="P:negative regulation of DNA-templated transcription"/>
    <property type="evidence" value="ECO:0007669"/>
    <property type="project" value="InterPro"/>
</dbReference>
<dbReference type="OrthoDB" id="5298032at2"/>
<evidence type="ECO:0000256" key="5">
    <source>
        <dbReference type="ARBA" id="ARBA00023015"/>
    </source>
</evidence>
<dbReference type="InterPro" id="IPR035890">
    <property type="entry name" value="Anti-sigma-28_factor_FlgM_sf"/>
</dbReference>
<evidence type="ECO:0000256" key="9">
    <source>
        <dbReference type="SAM" id="MobiDB-lite"/>
    </source>
</evidence>
<comment type="function">
    <text evidence="7">Responsible for the coupling of flagellin expression to flagellar assembly by preventing expression of the flagellin genes when a component of the middle class of proteins is defective. It negatively regulates flagellar genes by inhibiting the activity of FliA by directly binding to FliA.</text>
</comment>
<evidence type="ECO:0000256" key="8">
    <source>
        <dbReference type="ARBA" id="ARBA00030117"/>
    </source>
</evidence>
<dbReference type="EMBL" id="FNFX01000001">
    <property type="protein sequence ID" value="SDK12313.1"/>
    <property type="molecule type" value="Genomic_DNA"/>
</dbReference>
<protein>
    <recommendedName>
        <fullName evidence="2">Negative regulator of flagellin synthesis</fullName>
    </recommendedName>
    <alternativeName>
        <fullName evidence="8">Anti-sigma-28 factor</fullName>
    </alternativeName>
</protein>
<dbReference type="NCBIfam" id="TIGR03824">
    <property type="entry name" value="FlgM_jcvi"/>
    <property type="match status" value="1"/>
</dbReference>
<comment type="similarity">
    <text evidence="1">Belongs to the FlgM family.</text>
</comment>
<dbReference type="RefSeq" id="WP_091468464.1">
    <property type="nucleotide sequence ID" value="NZ_FNFX01000001.1"/>
</dbReference>
<reference evidence="12" key="1">
    <citation type="submission" date="2016-10" db="EMBL/GenBank/DDBJ databases">
        <authorList>
            <person name="Varghese N."/>
            <person name="Submissions S."/>
        </authorList>
    </citation>
    <scope>NUCLEOTIDE SEQUENCE [LARGE SCALE GENOMIC DNA]</scope>
    <source>
        <strain evidence="12">CBMB127</strain>
    </source>
</reference>
<dbReference type="GO" id="GO:0044781">
    <property type="term" value="P:bacterial-type flagellum organization"/>
    <property type="evidence" value="ECO:0007669"/>
    <property type="project" value="UniProtKB-KW"/>
</dbReference>
<evidence type="ECO:0000256" key="6">
    <source>
        <dbReference type="ARBA" id="ARBA00023163"/>
    </source>
</evidence>
<dbReference type="InterPro" id="IPR007412">
    <property type="entry name" value="FlgM"/>
</dbReference>